<proteinExistence type="predicted"/>
<dbReference type="Proteomes" id="UP000094056">
    <property type="component" value="Unassembled WGS sequence"/>
</dbReference>
<comment type="caution">
    <text evidence="1">The sequence shown here is derived from an EMBL/GenBank/DDBJ whole genome shotgun (WGS) entry which is preliminary data.</text>
</comment>
<reference evidence="1 2" key="1">
    <citation type="submission" date="2016-07" db="EMBL/GenBank/DDBJ databases">
        <title>Draft genome of Scalindua rubra, obtained from a brine-seawater interface in the Red Sea, sheds light on salt adaptation in anammox bacteria.</title>
        <authorList>
            <person name="Speth D.R."/>
            <person name="Lagkouvardos I."/>
            <person name="Wang Y."/>
            <person name="Qian P.-Y."/>
            <person name="Dutilh B.E."/>
            <person name="Jetten M.S."/>
        </authorList>
    </citation>
    <scope>NUCLEOTIDE SEQUENCE [LARGE SCALE GENOMIC DNA]</scope>
    <source>
        <strain evidence="1">BSI-1</strain>
    </source>
</reference>
<dbReference type="AlphaFoldDB" id="A0A1E3X8F6"/>
<sequence>MIQYIGVIQVRETMRNKKVCWRFVWSGDAKRLIIAVTTQSVGTSKLCVGMSKNPPYPPLEKGERGGFEGGTKGDLFNSFTIIGKKVL</sequence>
<evidence type="ECO:0000313" key="2">
    <source>
        <dbReference type="Proteomes" id="UP000094056"/>
    </source>
</evidence>
<accession>A0A1E3X8F6</accession>
<evidence type="ECO:0000313" key="1">
    <source>
        <dbReference type="EMBL" id="ODS31911.1"/>
    </source>
</evidence>
<dbReference type="EMBL" id="MAYW01000087">
    <property type="protein sequence ID" value="ODS31911.1"/>
    <property type="molecule type" value="Genomic_DNA"/>
</dbReference>
<organism evidence="1 2">
    <name type="scientific">Candidatus Scalindua rubra</name>
    <dbReference type="NCBI Taxonomy" id="1872076"/>
    <lineage>
        <taxon>Bacteria</taxon>
        <taxon>Pseudomonadati</taxon>
        <taxon>Planctomycetota</taxon>
        <taxon>Candidatus Brocadiia</taxon>
        <taxon>Candidatus Brocadiales</taxon>
        <taxon>Candidatus Scalinduaceae</taxon>
        <taxon>Candidatus Scalindua</taxon>
    </lineage>
</organism>
<gene>
    <name evidence="1" type="ORF">SCARUB_02954</name>
</gene>
<protein>
    <submittedName>
        <fullName evidence="1">Uncharacterized protein</fullName>
    </submittedName>
</protein>
<name>A0A1E3X8F6_9BACT</name>